<proteinExistence type="predicted"/>
<accession>A0A6P6X966</accession>
<organism evidence="1 2">
    <name type="scientific">Coffea arabica</name>
    <name type="common">Arabian coffee</name>
    <dbReference type="NCBI Taxonomy" id="13443"/>
    <lineage>
        <taxon>Eukaryota</taxon>
        <taxon>Viridiplantae</taxon>
        <taxon>Streptophyta</taxon>
        <taxon>Embryophyta</taxon>
        <taxon>Tracheophyta</taxon>
        <taxon>Spermatophyta</taxon>
        <taxon>Magnoliopsida</taxon>
        <taxon>eudicotyledons</taxon>
        <taxon>Gunneridae</taxon>
        <taxon>Pentapetalae</taxon>
        <taxon>asterids</taxon>
        <taxon>lamiids</taxon>
        <taxon>Gentianales</taxon>
        <taxon>Rubiaceae</taxon>
        <taxon>Ixoroideae</taxon>
        <taxon>Gardenieae complex</taxon>
        <taxon>Bertiereae - Coffeeae clade</taxon>
        <taxon>Coffeeae</taxon>
        <taxon>Coffea</taxon>
    </lineage>
</organism>
<protein>
    <submittedName>
        <fullName evidence="2">Protein PLANT CADMIUM RESISTANCE 7-like</fullName>
    </submittedName>
</protein>
<dbReference type="Pfam" id="PF04749">
    <property type="entry name" value="PLAC8"/>
    <property type="match status" value="1"/>
</dbReference>
<dbReference type="Proteomes" id="UP001652660">
    <property type="component" value="Chromosome 4c"/>
</dbReference>
<dbReference type="AlphaFoldDB" id="A0A6P6X966"/>
<keyword evidence="1" id="KW-1185">Reference proteome</keyword>
<evidence type="ECO:0000313" key="2">
    <source>
        <dbReference type="RefSeq" id="XP_027122502.1"/>
    </source>
</evidence>
<reference evidence="2" key="2">
    <citation type="submission" date="2025-08" db="UniProtKB">
        <authorList>
            <consortium name="RefSeq"/>
        </authorList>
    </citation>
    <scope>IDENTIFICATION</scope>
    <source>
        <tissue evidence="2">Leaves</tissue>
    </source>
</reference>
<dbReference type="GeneID" id="113739481"/>
<evidence type="ECO:0000313" key="1">
    <source>
        <dbReference type="Proteomes" id="UP001652660"/>
    </source>
</evidence>
<reference evidence="1" key="1">
    <citation type="journal article" date="2025" name="Foods">
        <title>Unveiling the Microbial Signatures of Arabica Coffee Cherries: Insights into Ripeness Specific Diversity, Functional Traits, and Implications for Quality and Safety.</title>
        <authorList>
            <consortium name="RefSeq"/>
            <person name="Tenea G.N."/>
            <person name="Cifuentes V."/>
            <person name="Reyes P."/>
            <person name="Cevallos-Vallejos M."/>
        </authorList>
    </citation>
    <scope>NUCLEOTIDE SEQUENCE [LARGE SCALE GENOMIC DNA]</scope>
</reference>
<gene>
    <name evidence="2" type="primary">LOC113739481</name>
</gene>
<dbReference type="PANTHER" id="PTHR15907">
    <property type="entry name" value="DUF614 FAMILY PROTEIN-RELATED"/>
    <property type="match status" value="1"/>
</dbReference>
<dbReference type="RefSeq" id="XP_027122502.1">
    <property type="nucleotide sequence ID" value="XM_027266701.2"/>
</dbReference>
<dbReference type="OrthoDB" id="1045822at2759"/>
<name>A0A6P6X966_COFAR</name>
<dbReference type="NCBIfam" id="TIGR01571">
    <property type="entry name" value="A_thal_Cys_rich"/>
    <property type="match status" value="1"/>
</dbReference>
<dbReference type="InterPro" id="IPR006461">
    <property type="entry name" value="PLAC_motif_containing"/>
</dbReference>
<sequence>MSANNIESNGKSAVNMGQQPAQAAPVAAVFSAAGPWSTGLCGCFEETSNCCVTCCCPCITFGRNVEIIDQGTTSCAQAGIIYYCLAHVGCASCYSCTYRSKLRAYFNLSEDPCNDCLVHCFCLPCAVCQEYRELKNRGLDPSHGWIANVERWNQLAVRTTAPPTFEAGMYR</sequence>